<dbReference type="EMBL" id="WPIK01000006">
    <property type="protein sequence ID" value="MVN21436.1"/>
    <property type="molecule type" value="Genomic_DNA"/>
</dbReference>
<sequence length="96" mass="10557">MKTKAFITVIAACLLFLGGIKAINVFTSKKARNTDKSVLIAEITRNLGYNFSKASILPAYYSNLNKLANLPIAVSKTVVGLQKNRRAEIKLKELSK</sequence>
<comment type="caution">
    <text evidence="1">The sequence shown here is derived from an EMBL/GenBank/DDBJ whole genome shotgun (WGS) entry which is preliminary data.</text>
</comment>
<proteinExistence type="predicted"/>
<organism evidence="1 2">
    <name type="scientific">Mucilaginibacter arboris</name>
    <dbReference type="NCBI Taxonomy" id="2682090"/>
    <lineage>
        <taxon>Bacteria</taxon>
        <taxon>Pseudomonadati</taxon>
        <taxon>Bacteroidota</taxon>
        <taxon>Sphingobacteriia</taxon>
        <taxon>Sphingobacteriales</taxon>
        <taxon>Sphingobacteriaceae</taxon>
        <taxon>Mucilaginibacter</taxon>
    </lineage>
</organism>
<dbReference type="AlphaFoldDB" id="A0A7K1SVT5"/>
<evidence type="ECO:0000313" key="2">
    <source>
        <dbReference type="Proteomes" id="UP000462014"/>
    </source>
</evidence>
<dbReference type="RefSeq" id="WP_157565766.1">
    <property type="nucleotide sequence ID" value="NZ_WPIK01000006.1"/>
</dbReference>
<dbReference type="Proteomes" id="UP000462014">
    <property type="component" value="Unassembled WGS sequence"/>
</dbReference>
<keyword evidence="2" id="KW-1185">Reference proteome</keyword>
<gene>
    <name evidence="1" type="ORF">GO621_07790</name>
</gene>
<reference evidence="1 2" key="1">
    <citation type="submission" date="2019-12" db="EMBL/GenBank/DDBJ databases">
        <title>Mucilaginibacter sp. HMF7410 genome sequencing and assembly.</title>
        <authorList>
            <person name="Kang H."/>
            <person name="Cha I."/>
            <person name="Kim H."/>
            <person name="Joh K."/>
        </authorList>
    </citation>
    <scope>NUCLEOTIDE SEQUENCE [LARGE SCALE GENOMIC DNA]</scope>
    <source>
        <strain evidence="1 2">HMF7410</strain>
    </source>
</reference>
<evidence type="ECO:0000313" key="1">
    <source>
        <dbReference type="EMBL" id="MVN21436.1"/>
    </source>
</evidence>
<accession>A0A7K1SVT5</accession>
<name>A0A7K1SVT5_9SPHI</name>
<protein>
    <submittedName>
        <fullName evidence="1">Uncharacterized protein</fullName>
    </submittedName>
</protein>